<keyword evidence="6" id="KW-1185">Reference proteome</keyword>
<feature type="region of interest" description="Disordered" evidence="4">
    <location>
        <begin position="86"/>
        <end position="138"/>
    </location>
</feature>
<dbReference type="PANTHER" id="PTHR12687">
    <property type="entry name" value="NUCLEOLAR COMPLEX 2 AND RAD4-RELATED"/>
    <property type="match status" value="1"/>
</dbReference>
<feature type="compositionally biased region" description="Basic and acidic residues" evidence="4">
    <location>
        <begin position="127"/>
        <end position="138"/>
    </location>
</feature>
<comment type="subcellular location">
    <subcellularLocation>
        <location evidence="1">Nucleus</location>
    </subcellularLocation>
</comment>
<feature type="compositionally biased region" description="Basic and acidic residues" evidence="4">
    <location>
        <begin position="9"/>
        <end position="24"/>
    </location>
</feature>
<feature type="region of interest" description="Disordered" evidence="4">
    <location>
        <begin position="1"/>
        <end position="70"/>
    </location>
</feature>
<feature type="compositionally biased region" description="Basic and acidic residues" evidence="4">
    <location>
        <begin position="104"/>
        <end position="113"/>
    </location>
</feature>
<feature type="compositionally biased region" description="Acidic residues" evidence="4">
    <location>
        <begin position="167"/>
        <end position="179"/>
    </location>
</feature>
<dbReference type="OrthoDB" id="10266662at2759"/>
<name>U4LGT0_PYROM</name>
<evidence type="ECO:0000256" key="3">
    <source>
        <dbReference type="ARBA" id="ARBA00023242"/>
    </source>
</evidence>
<dbReference type="eggNOG" id="KOG2256">
    <property type="taxonomic scope" value="Eukaryota"/>
</dbReference>
<feature type="compositionally biased region" description="Basic and acidic residues" evidence="4">
    <location>
        <begin position="697"/>
        <end position="710"/>
    </location>
</feature>
<evidence type="ECO:0000313" key="6">
    <source>
        <dbReference type="Proteomes" id="UP000018144"/>
    </source>
</evidence>
<dbReference type="GO" id="GO:0005654">
    <property type="term" value="C:nucleoplasm"/>
    <property type="evidence" value="ECO:0007669"/>
    <property type="project" value="TreeGrafter"/>
</dbReference>
<comment type="similarity">
    <text evidence="2">Belongs to the NOC2 family.</text>
</comment>
<dbReference type="GO" id="GO:0030691">
    <property type="term" value="C:Noc2p-Noc3p complex"/>
    <property type="evidence" value="ECO:0007669"/>
    <property type="project" value="TreeGrafter"/>
</dbReference>
<dbReference type="Proteomes" id="UP000018144">
    <property type="component" value="Unassembled WGS sequence"/>
</dbReference>
<feature type="compositionally biased region" description="Acidic residues" evidence="4">
    <location>
        <begin position="720"/>
        <end position="742"/>
    </location>
</feature>
<feature type="region of interest" description="Disordered" evidence="4">
    <location>
        <begin position="697"/>
        <end position="742"/>
    </location>
</feature>
<reference evidence="5 6" key="1">
    <citation type="journal article" date="2013" name="PLoS Genet.">
        <title>The genome and development-dependent transcriptomes of Pyronema confluens: a window into fungal evolution.</title>
        <authorList>
            <person name="Traeger S."/>
            <person name="Altegoer F."/>
            <person name="Freitag M."/>
            <person name="Gabaldon T."/>
            <person name="Kempken F."/>
            <person name="Kumar A."/>
            <person name="Marcet-Houben M."/>
            <person name="Poggeler S."/>
            <person name="Stajich J.E."/>
            <person name="Nowrousian M."/>
        </authorList>
    </citation>
    <scope>NUCLEOTIDE SEQUENCE [LARGE SCALE GENOMIC DNA]</scope>
    <source>
        <strain evidence="6">CBS 100304</strain>
        <tissue evidence="5">Vegetative mycelium</tissue>
    </source>
</reference>
<keyword evidence="3" id="KW-0539">Nucleus</keyword>
<dbReference type="GO" id="GO:0042273">
    <property type="term" value="P:ribosomal large subunit biogenesis"/>
    <property type="evidence" value="ECO:0007669"/>
    <property type="project" value="TreeGrafter"/>
</dbReference>
<dbReference type="EMBL" id="HF935475">
    <property type="protein sequence ID" value="CCX30737.1"/>
    <property type="molecule type" value="Genomic_DNA"/>
</dbReference>
<dbReference type="GO" id="GO:0030690">
    <property type="term" value="C:Noc1p-Noc2p complex"/>
    <property type="evidence" value="ECO:0007669"/>
    <property type="project" value="TreeGrafter"/>
</dbReference>
<proteinExistence type="inferred from homology"/>
<evidence type="ECO:0000256" key="4">
    <source>
        <dbReference type="SAM" id="MobiDB-lite"/>
    </source>
</evidence>
<dbReference type="AlphaFoldDB" id="U4LGT0"/>
<dbReference type="PANTHER" id="PTHR12687:SF4">
    <property type="entry name" value="NUCLEOLAR COMPLEX PROTEIN 2 HOMOLOG"/>
    <property type="match status" value="1"/>
</dbReference>
<dbReference type="Pfam" id="PF03715">
    <property type="entry name" value="Noc2"/>
    <property type="match status" value="1"/>
</dbReference>
<accession>U4LGT0</accession>
<sequence length="742" mass="84636">MGRVKKSTRKFEAKHLTRTLDDRKAKKKTKQAYILREKKKAKRVSERAGEEGSEEEEDEAKIKAKQIKKDGPQLFEDMSVEQFFAGGFEVPEAAPSKDKKRKRDEKESKKETAEVEENAEDSADEFDEHKNDLSKLAENDPEFYKYLKENDPELLDFTMAERDDLSSIDELSEGEEEEETDKKSKKGKKEKDSNDVSMEDVKKWKTALVENKSLRSLREVVLAFRAAAHVNDVEVDAKQGGFKYTITNPNVYHELLVIALKHIPEVLQHHLPIKESASGKVRVATDSKKYRTLTPLLKSHSQSLMHLLPLLTDAASQKLLLNSVLELVPYFLNFRKFLKTFLKTIVEIWGTNSTDEAARITAFLVIRRTAVIGDEGIKETSLKALYAGLVKASRQTTAHTIQGINLMKNSAAEIVGLPGFDKVGYQAGFGYIRQLAVHLRQSITNNSKESYKTVYNWQYVHSLDFWSRVLAMHCDGLKEAQAGKESPLRPLIYPLVQVTLGAIRLIPTASYFPLRFFLIRSLLRLSLSTGVYIPIAPLIFEVLASAELKKKPKPATLKPIDFSITIRAAKSYLSTRVYIDGVAEQIVELFSEFYVLYSKSVAFPELAIPTIVMIKRFMKKNKNTKFNTQLHLLVQKLEANSKFIQEKRANLDFAPGRKAEVERFLKDMDWESTPLGAYVVSQRKVREEKRRMLEEALKEEERKRKENKAEDSDDVVMSSDGEEEDEDDDEDLDLGDESEDDD</sequence>
<feature type="compositionally biased region" description="Acidic residues" evidence="4">
    <location>
        <begin position="114"/>
        <end position="126"/>
    </location>
</feature>
<feature type="region of interest" description="Disordered" evidence="4">
    <location>
        <begin position="167"/>
        <end position="197"/>
    </location>
</feature>
<dbReference type="OMA" id="GCLRYYL"/>
<dbReference type="STRING" id="1076935.U4LGT0"/>
<organism evidence="5 6">
    <name type="scientific">Pyronema omphalodes (strain CBS 100304)</name>
    <name type="common">Pyronema confluens</name>
    <dbReference type="NCBI Taxonomy" id="1076935"/>
    <lineage>
        <taxon>Eukaryota</taxon>
        <taxon>Fungi</taxon>
        <taxon>Dikarya</taxon>
        <taxon>Ascomycota</taxon>
        <taxon>Pezizomycotina</taxon>
        <taxon>Pezizomycetes</taxon>
        <taxon>Pezizales</taxon>
        <taxon>Pyronemataceae</taxon>
        <taxon>Pyronema</taxon>
    </lineage>
</organism>
<dbReference type="GO" id="GO:0005730">
    <property type="term" value="C:nucleolus"/>
    <property type="evidence" value="ECO:0007669"/>
    <property type="project" value="TreeGrafter"/>
</dbReference>
<evidence type="ECO:0000256" key="2">
    <source>
        <dbReference type="ARBA" id="ARBA00005907"/>
    </source>
</evidence>
<evidence type="ECO:0000256" key="1">
    <source>
        <dbReference type="ARBA" id="ARBA00004123"/>
    </source>
</evidence>
<dbReference type="InterPro" id="IPR005343">
    <property type="entry name" value="Noc2"/>
</dbReference>
<evidence type="ECO:0000313" key="5">
    <source>
        <dbReference type="EMBL" id="CCX30737.1"/>
    </source>
</evidence>
<gene>
    <name evidence="5" type="ORF">PCON_09140</name>
</gene>
<protein>
    <submittedName>
        <fullName evidence="5">Similar to Nucleolar complex protein 2 acc. no. P39744</fullName>
    </submittedName>
</protein>